<dbReference type="SUPFAM" id="SSF49879">
    <property type="entry name" value="SMAD/FHA domain"/>
    <property type="match status" value="1"/>
</dbReference>
<dbReference type="CDD" id="cd00060">
    <property type="entry name" value="FHA"/>
    <property type="match status" value="1"/>
</dbReference>
<keyword evidence="2" id="KW-1133">Transmembrane helix</keyword>
<dbReference type="InterPro" id="IPR011990">
    <property type="entry name" value="TPR-like_helical_dom_sf"/>
</dbReference>
<dbReference type="SMART" id="SM00240">
    <property type="entry name" value="FHA"/>
    <property type="match status" value="1"/>
</dbReference>
<protein>
    <submittedName>
        <fullName evidence="4">FHA domain-containing protein</fullName>
    </submittedName>
</protein>
<feature type="compositionally biased region" description="Basic and acidic residues" evidence="1">
    <location>
        <begin position="62"/>
        <end position="81"/>
    </location>
</feature>
<evidence type="ECO:0000256" key="2">
    <source>
        <dbReference type="SAM" id="Phobius"/>
    </source>
</evidence>
<keyword evidence="2" id="KW-0812">Transmembrane</keyword>
<dbReference type="Gene3D" id="2.60.200.20">
    <property type="match status" value="1"/>
</dbReference>
<accession>A0A7Y4NNX5</accession>
<feature type="compositionally biased region" description="Basic and acidic residues" evidence="1">
    <location>
        <begin position="261"/>
        <end position="276"/>
    </location>
</feature>
<dbReference type="Pfam" id="PF00498">
    <property type="entry name" value="FHA"/>
    <property type="match status" value="1"/>
</dbReference>
<feature type="compositionally biased region" description="Pro residues" evidence="1">
    <location>
        <begin position="1"/>
        <end position="16"/>
    </location>
</feature>
<dbReference type="InterPro" id="IPR050923">
    <property type="entry name" value="Cell_Proc_Reg/RNA_Proc"/>
</dbReference>
<dbReference type="InterPro" id="IPR008984">
    <property type="entry name" value="SMAD_FHA_dom_sf"/>
</dbReference>
<feature type="region of interest" description="Disordered" evidence="1">
    <location>
        <begin position="1"/>
        <end position="81"/>
    </location>
</feature>
<comment type="caution">
    <text evidence="4">The sequence shown here is derived from an EMBL/GenBank/DDBJ whole genome shotgun (WGS) entry which is preliminary data.</text>
</comment>
<dbReference type="PROSITE" id="PS50006">
    <property type="entry name" value="FHA_DOMAIN"/>
    <property type="match status" value="1"/>
</dbReference>
<feature type="region of interest" description="Disordered" evidence="1">
    <location>
        <begin position="392"/>
        <end position="445"/>
    </location>
</feature>
<feature type="transmembrane region" description="Helical" evidence="2">
    <location>
        <begin position="210"/>
        <end position="233"/>
    </location>
</feature>
<evidence type="ECO:0000313" key="4">
    <source>
        <dbReference type="EMBL" id="NOK31910.1"/>
    </source>
</evidence>
<gene>
    <name evidence="4" type="ORF">HMI49_01670</name>
</gene>
<dbReference type="PANTHER" id="PTHR23308">
    <property type="entry name" value="NUCLEAR INHIBITOR OF PROTEIN PHOSPHATASE-1"/>
    <property type="match status" value="1"/>
</dbReference>
<proteinExistence type="predicted"/>
<organism evidence="4 5">
    <name type="scientific">Corallococcus exercitus</name>
    <dbReference type="NCBI Taxonomy" id="2316736"/>
    <lineage>
        <taxon>Bacteria</taxon>
        <taxon>Pseudomonadati</taxon>
        <taxon>Myxococcota</taxon>
        <taxon>Myxococcia</taxon>
        <taxon>Myxococcales</taxon>
        <taxon>Cystobacterineae</taxon>
        <taxon>Myxococcaceae</taxon>
        <taxon>Corallococcus</taxon>
    </lineage>
</organism>
<dbReference type="Proteomes" id="UP000563426">
    <property type="component" value="Unassembled WGS sequence"/>
</dbReference>
<feature type="domain" description="FHA" evidence="3">
    <location>
        <begin position="112"/>
        <end position="161"/>
    </location>
</feature>
<sequence length="577" mass="59975">MAPPNPKRPPRPPRPPGQQASSEDPDELPFDDDEVSPLQADDPRPQRVPQYPAGPRKVKRRGPGERTKSDRELSPRYDWAKEYSDPGVTPAFVYVERGPGAGQLVPLHQGSITLGRSSTSDLRLQHASISRRHAQLTRRGNVFTVRDLGSQNGTFVNRLRIKGEVEVRPGDELSLGNATLRLRGSGAGPTVSRTSLDPLRPRTVKRPLNGVAVAVAAAVVGSAVAALISVVAMRTADRAPARTPVEGAPSKAPAAPAEPANDARDTGAEAPEKEARAVGAEAPAKASAIGTGEATAPSTSDVARGMRERAGIGEATAPSATDVARGLHEHTGTGEATTPSATEVARGMREHTVPGAGERMTPSAAEVARGMNASTGAAKVLSASDIARGTHSGQAAAGAVESARGMHASTGAAKAGEPHAGQVVAASGRKESPSTEPSGPPDERQRADILSRYESGDVAGALAQARRANLATLVQQLNRFQVAEAAARTALSQQDRPRALDALGVAVRLDQELSHGWSRQGAGLRRQLAGLYVRTGQDAAKAQRFADARAAFTAALQYDADNAEARAQLAALAAQAP</sequence>
<evidence type="ECO:0000256" key="1">
    <source>
        <dbReference type="SAM" id="MobiDB-lite"/>
    </source>
</evidence>
<feature type="compositionally biased region" description="Low complexity" evidence="1">
    <location>
        <begin position="248"/>
        <end position="260"/>
    </location>
</feature>
<dbReference type="AlphaFoldDB" id="A0A7Y4NNX5"/>
<dbReference type="EMBL" id="JABFJV010000005">
    <property type="protein sequence ID" value="NOK31910.1"/>
    <property type="molecule type" value="Genomic_DNA"/>
</dbReference>
<keyword evidence="2" id="KW-0472">Membrane</keyword>
<keyword evidence="5" id="KW-1185">Reference proteome</keyword>
<name>A0A7Y4NNX5_9BACT</name>
<reference evidence="4 5" key="1">
    <citation type="submission" date="2020-05" db="EMBL/GenBank/DDBJ databases">
        <authorList>
            <person name="Whitworth D."/>
        </authorList>
    </citation>
    <scope>NUCLEOTIDE SEQUENCE [LARGE SCALE GENOMIC DNA]</scope>
    <source>
        <strain evidence="4 5">AB043B</strain>
    </source>
</reference>
<evidence type="ECO:0000259" key="3">
    <source>
        <dbReference type="PROSITE" id="PS50006"/>
    </source>
</evidence>
<feature type="region of interest" description="Disordered" evidence="1">
    <location>
        <begin position="238"/>
        <end position="302"/>
    </location>
</feature>
<dbReference type="SUPFAM" id="SSF48452">
    <property type="entry name" value="TPR-like"/>
    <property type="match status" value="1"/>
</dbReference>
<evidence type="ECO:0000313" key="5">
    <source>
        <dbReference type="Proteomes" id="UP000563426"/>
    </source>
</evidence>
<feature type="compositionally biased region" description="Acidic residues" evidence="1">
    <location>
        <begin position="23"/>
        <end position="35"/>
    </location>
</feature>
<dbReference type="InterPro" id="IPR000253">
    <property type="entry name" value="FHA_dom"/>
</dbReference>
<dbReference type="RefSeq" id="WP_171432774.1">
    <property type="nucleotide sequence ID" value="NZ_JABFJV010000005.1"/>
</dbReference>